<evidence type="ECO:0000256" key="1">
    <source>
        <dbReference type="ARBA" id="ARBA00004608"/>
    </source>
</evidence>
<reference evidence="8 9" key="1">
    <citation type="journal article" date="2018" name="Mol. Biol. Evol.">
        <title>Broad Genomic Sampling Reveals a Smut Pathogenic Ancestry of the Fungal Clade Ustilaginomycotina.</title>
        <authorList>
            <person name="Kijpornyongpan T."/>
            <person name="Mondo S.J."/>
            <person name="Barry K."/>
            <person name="Sandor L."/>
            <person name="Lee J."/>
            <person name="Lipzen A."/>
            <person name="Pangilinan J."/>
            <person name="LaButti K."/>
            <person name="Hainaut M."/>
            <person name="Henrissat B."/>
            <person name="Grigoriev I.V."/>
            <person name="Spatafora J.W."/>
            <person name="Aime M.C."/>
        </authorList>
    </citation>
    <scope>NUCLEOTIDE SEQUENCE [LARGE SCALE GENOMIC DNA]</scope>
    <source>
        <strain evidence="8 9">MCA 4198</strain>
    </source>
</reference>
<dbReference type="Pfam" id="PF03357">
    <property type="entry name" value="Snf7"/>
    <property type="match status" value="1"/>
</dbReference>
<keyword evidence="5" id="KW-0653">Protein transport</keyword>
<dbReference type="PANTHER" id="PTHR22761:SF5">
    <property type="entry name" value="CHARGED MULTIVESICULAR BODY PROTEIN 6"/>
    <property type="match status" value="1"/>
</dbReference>
<evidence type="ECO:0000256" key="4">
    <source>
        <dbReference type="ARBA" id="ARBA00022753"/>
    </source>
</evidence>
<sequence>MGNQASKSGTKITPQDRAILDLKVQRDKVKQYQKKLQTLSSHEHRLAQQFLASGDRAKALACLRRRRYQETQLSQTDSQLANLEGLVSSIEFAQVQTAVVEGLRQGNAVLKEMHRQMDLASVERLMEETAEAQAYQRDIDEAIQTQMSREDQEEVDREMEKLEREVNGVQEDVPVSMPEAPTTEPAPISRPAEEATAARQQQEEETEQRTAVLA</sequence>
<dbReference type="GO" id="GO:0006900">
    <property type="term" value="P:vesicle budding from membrane"/>
    <property type="evidence" value="ECO:0007669"/>
    <property type="project" value="TreeGrafter"/>
</dbReference>
<name>A0A316YMY1_9BASI</name>
<dbReference type="GO" id="GO:0005771">
    <property type="term" value="C:multivesicular body"/>
    <property type="evidence" value="ECO:0007669"/>
    <property type="project" value="TreeGrafter"/>
</dbReference>
<gene>
    <name evidence="8" type="ORF">FA10DRAFT_267992</name>
</gene>
<dbReference type="GO" id="GO:0015031">
    <property type="term" value="P:protein transport"/>
    <property type="evidence" value="ECO:0007669"/>
    <property type="project" value="UniProtKB-KW"/>
</dbReference>
<dbReference type="GO" id="GO:0000815">
    <property type="term" value="C:ESCRT III complex"/>
    <property type="evidence" value="ECO:0007669"/>
    <property type="project" value="TreeGrafter"/>
</dbReference>
<dbReference type="FunCoup" id="A0A316YMY1">
    <property type="interactions" value="306"/>
</dbReference>
<evidence type="ECO:0000256" key="6">
    <source>
        <dbReference type="ARBA" id="ARBA00023136"/>
    </source>
</evidence>
<dbReference type="InParanoid" id="A0A316YMY1"/>
<proteinExistence type="inferred from homology"/>
<protein>
    <submittedName>
        <fullName evidence="8">Snf7-domain-containing protein</fullName>
    </submittedName>
</protein>
<dbReference type="GO" id="GO:0032511">
    <property type="term" value="P:late endosome to vacuole transport via multivesicular body sorting pathway"/>
    <property type="evidence" value="ECO:0007669"/>
    <property type="project" value="TreeGrafter"/>
</dbReference>
<evidence type="ECO:0000313" key="8">
    <source>
        <dbReference type="EMBL" id="PWN89423.1"/>
    </source>
</evidence>
<comment type="similarity">
    <text evidence="2">Belongs to the SNF7 family.</text>
</comment>
<dbReference type="Proteomes" id="UP000245768">
    <property type="component" value="Unassembled WGS sequence"/>
</dbReference>
<evidence type="ECO:0000256" key="5">
    <source>
        <dbReference type="ARBA" id="ARBA00022927"/>
    </source>
</evidence>
<keyword evidence="6" id="KW-0472">Membrane</keyword>
<dbReference type="PANTHER" id="PTHR22761">
    <property type="entry name" value="CHARGED MULTIVESICULAR BODY PROTEIN"/>
    <property type="match status" value="1"/>
</dbReference>
<evidence type="ECO:0000256" key="3">
    <source>
        <dbReference type="ARBA" id="ARBA00022448"/>
    </source>
</evidence>
<keyword evidence="3" id="KW-0813">Transport</keyword>
<dbReference type="EMBL" id="KZ819637">
    <property type="protein sequence ID" value="PWN89423.1"/>
    <property type="molecule type" value="Genomic_DNA"/>
</dbReference>
<comment type="subcellular location">
    <subcellularLocation>
        <location evidence="1">Endosome membrane</location>
    </subcellularLocation>
</comment>
<organism evidence="8 9">
    <name type="scientific">Acaromyces ingoldii</name>
    <dbReference type="NCBI Taxonomy" id="215250"/>
    <lineage>
        <taxon>Eukaryota</taxon>
        <taxon>Fungi</taxon>
        <taxon>Dikarya</taxon>
        <taxon>Basidiomycota</taxon>
        <taxon>Ustilaginomycotina</taxon>
        <taxon>Exobasidiomycetes</taxon>
        <taxon>Exobasidiales</taxon>
        <taxon>Cryptobasidiaceae</taxon>
        <taxon>Acaromyces</taxon>
    </lineage>
</organism>
<keyword evidence="4" id="KW-0967">Endosome</keyword>
<dbReference type="STRING" id="215250.A0A316YMY1"/>
<evidence type="ECO:0000313" key="9">
    <source>
        <dbReference type="Proteomes" id="UP000245768"/>
    </source>
</evidence>
<dbReference type="GeneID" id="37044045"/>
<dbReference type="AlphaFoldDB" id="A0A316YMY1"/>
<accession>A0A316YMY1</accession>
<dbReference type="InterPro" id="IPR005024">
    <property type="entry name" value="Snf7_fam"/>
</dbReference>
<evidence type="ECO:0000256" key="2">
    <source>
        <dbReference type="ARBA" id="ARBA00006190"/>
    </source>
</evidence>
<dbReference type="RefSeq" id="XP_025376621.1">
    <property type="nucleotide sequence ID" value="XM_025522129.1"/>
</dbReference>
<dbReference type="Gene3D" id="1.10.287.1060">
    <property type="entry name" value="ESAT-6-like"/>
    <property type="match status" value="1"/>
</dbReference>
<dbReference type="OrthoDB" id="441172at2759"/>
<feature type="region of interest" description="Disordered" evidence="7">
    <location>
        <begin position="147"/>
        <end position="214"/>
    </location>
</feature>
<keyword evidence="9" id="KW-1185">Reference proteome</keyword>
<evidence type="ECO:0000256" key="7">
    <source>
        <dbReference type="SAM" id="MobiDB-lite"/>
    </source>
</evidence>